<organism evidence="3">
    <name type="scientific">Phaeocystis antarctica</name>
    <dbReference type="NCBI Taxonomy" id="33657"/>
    <lineage>
        <taxon>Eukaryota</taxon>
        <taxon>Haptista</taxon>
        <taxon>Haptophyta</taxon>
        <taxon>Prymnesiophyceae</taxon>
        <taxon>Phaeocystales</taxon>
        <taxon>Phaeocystaceae</taxon>
        <taxon>Phaeocystis</taxon>
    </lineage>
</organism>
<feature type="compositionally biased region" description="Pro residues" evidence="1">
    <location>
        <begin position="218"/>
        <end position="229"/>
    </location>
</feature>
<feature type="compositionally biased region" description="Acidic residues" evidence="1">
    <location>
        <begin position="271"/>
        <end position="281"/>
    </location>
</feature>
<dbReference type="Gene3D" id="2.30.29.30">
    <property type="entry name" value="Pleckstrin-homology domain (PH domain)/Phosphotyrosine-binding domain (PTB)"/>
    <property type="match status" value="1"/>
</dbReference>
<dbReference type="AlphaFoldDB" id="A0A7S0F1B2"/>
<dbReference type="PANTHER" id="PTHR12847">
    <property type="entry name" value="ATP-BINDING CASSETTE ABC TRANSPORTER-RELATED"/>
    <property type="match status" value="1"/>
</dbReference>
<sequence length="281" mass="30065">MAEPPVVSSGEGAAEPPVVKAQSSDDGVSEELETPLWTCKECYVYQIPPLKNESGHRANDWNVDKWLWTGRLRLMSKGVVLKVLLEDATSGELFATCPKKNQDDKAIDPVVDSRRYFVLRIDDGKGHHAFIGMGFRDRDDAYNFNATMQDHWKSIKRQEEAEVIRKEMIEHYANMPMKDLSLKDGEKLSIKVNVPGQGDKPKKTRAPGVALGAGGMLAPPPPAGVPSPQKPAAATAAATAAAAPAPPTAAAAAANDDFGDFGDFSAAGEGGDGDDGFGDFQ</sequence>
<proteinExistence type="predicted"/>
<evidence type="ECO:0000313" key="3">
    <source>
        <dbReference type="EMBL" id="CAD8497504.1"/>
    </source>
</evidence>
<gene>
    <name evidence="3" type="ORF">PANT1444_LOCUS14454</name>
</gene>
<dbReference type="EMBL" id="HBEP01025395">
    <property type="protein sequence ID" value="CAD8497504.1"/>
    <property type="molecule type" value="Transcribed_RNA"/>
</dbReference>
<evidence type="ECO:0000256" key="1">
    <source>
        <dbReference type="SAM" id="MobiDB-lite"/>
    </source>
</evidence>
<feature type="domain" description="NECAP PHear" evidence="2">
    <location>
        <begin position="33"/>
        <end position="192"/>
    </location>
</feature>
<feature type="region of interest" description="Disordered" evidence="1">
    <location>
        <begin position="1"/>
        <end position="27"/>
    </location>
</feature>
<dbReference type="InterPro" id="IPR011993">
    <property type="entry name" value="PH-like_dom_sf"/>
</dbReference>
<name>A0A7S0F1B2_9EUKA</name>
<accession>A0A7S0F1B2</accession>
<dbReference type="PANTHER" id="PTHR12847:SF9">
    <property type="entry name" value="NECAP-LIKE PROTEIN CG9132"/>
    <property type="match status" value="1"/>
</dbReference>
<protein>
    <recommendedName>
        <fullName evidence="2">NECAP PHear domain-containing protein</fullName>
    </recommendedName>
</protein>
<feature type="compositionally biased region" description="Low complexity" evidence="1">
    <location>
        <begin position="232"/>
        <end position="267"/>
    </location>
</feature>
<dbReference type="InterPro" id="IPR012466">
    <property type="entry name" value="NECAP_PHear"/>
</dbReference>
<dbReference type="GO" id="GO:0030125">
    <property type="term" value="C:clathrin vesicle coat"/>
    <property type="evidence" value="ECO:0007669"/>
    <property type="project" value="TreeGrafter"/>
</dbReference>
<dbReference type="SUPFAM" id="SSF50729">
    <property type="entry name" value="PH domain-like"/>
    <property type="match status" value="1"/>
</dbReference>
<dbReference type="Pfam" id="PF07933">
    <property type="entry name" value="DUF1681"/>
    <property type="match status" value="1"/>
</dbReference>
<feature type="region of interest" description="Disordered" evidence="1">
    <location>
        <begin position="191"/>
        <end position="281"/>
    </location>
</feature>
<dbReference type="GO" id="GO:0006897">
    <property type="term" value="P:endocytosis"/>
    <property type="evidence" value="ECO:0007669"/>
    <property type="project" value="InterPro"/>
</dbReference>
<dbReference type="CDD" id="cd13228">
    <property type="entry name" value="PHear_NECAP"/>
    <property type="match status" value="1"/>
</dbReference>
<reference evidence="3" key="1">
    <citation type="submission" date="2021-01" db="EMBL/GenBank/DDBJ databases">
        <authorList>
            <person name="Corre E."/>
            <person name="Pelletier E."/>
            <person name="Niang G."/>
            <person name="Scheremetjew M."/>
            <person name="Finn R."/>
            <person name="Kale V."/>
            <person name="Holt S."/>
            <person name="Cochrane G."/>
            <person name="Meng A."/>
            <person name="Brown T."/>
            <person name="Cohen L."/>
        </authorList>
    </citation>
    <scope>NUCLEOTIDE SEQUENCE</scope>
    <source>
        <strain evidence="3">CCMP1374</strain>
    </source>
</reference>
<evidence type="ECO:0000259" key="2">
    <source>
        <dbReference type="Pfam" id="PF07933"/>
    </source>
</evidence>